<sequence length="75" mass="8159">MPCHQEARGLGYCKVAQAQTGEIKRQRPGSNHGPSGFVPSQLLCHQVFGWSWVCYTQVSVTASTNGVESHTGEQI</sequence>
<dbReference type="AlphaFoldDB" id="A0A074ZGK9"/>
<dbReference type="CTD" id="20321800"/>
<evidence type="ECO:0000313" key="1">
    <source>
        <dbReference type="EMBL" id="KER24792.1"/>
    </source>
</evidence>
<reference evidence="1 2" key="1">
    <citation type="submission" date="2013-11" db="EMBL/GenBank/DDBJ databases">
        <title>Opisthorchis viverrini - life in the bile duct.</title>
        <authorList>
            <person name="Young N.D."/>
            <person name="Nagarajan N."/>
            <person name="Lin S.J."/>
            <person name="Korhonen P.K."/>
            <person name="Jex A.R."/>
            <person name="Hall R.S."/>
            <person name="Safavi-Hemami H."/>
            <person name="Kaewkong W."/>
            <person name="Bertrand D."/>
            <person name="Gao S."/>
            <person name="Seet Q."/>
            <person name="Wongkham S."/>
            <person name="Teh B.T."/>
            <person name="Wongkham C."/>
            <person name="Intapan P.M."/>
            <person name="Maleewong W."/>
            <person name="Yang X."/>
            <person name="Hu M."/>
            <person name="Wang Z."/>
            <person name="Hofmann A."/>
            <person name="Sternberg P.W."/>
            <person name="Tan P."/>
            <person name="Wang J."/>
            <person name="Gasser R.B."/>
        </authorList>
    </citation>
    <scope>NUCLEOTIDE SEQUENCE [LARGE SCALE GENOMIC DNA]</scope>
</reference>
<name>A0A074ZGK9_OPIVI</name>
<accession>A0A074ZGK9</accession>
<dbReference type="EMBL" id="KL596797">
    <property type="protein sequence ID" value="KER24792.1"/>
    <property type="molecule type" value="Genomic_DNA"/>
</dbReference>
<proteinExistence type="predicted"/>
<organism evidence="1 2">
    <name type="scientific">Opisthorchis viverrini</name>
    <name type="common">Southeast Asian liver fluke</name>
    <dbReference type="NCBI Taxonomy" id="6198"/>
    <lineage>
        <taxon>Eukaryota</taxon>
        <taxon>Metazoa</taxon>
        <taxon>Spiralia</taxon>
        <taxon>Lophotrochozoa</taxon>
        <taxon>Platyhelminthes</taxon>
        <taxon>Trematoda</taxon>
        <taxon>Digenea</taxon>
        <taxon>Opisthorchiida</taxon>
        <taxon>Opisthorchiata</taxon>
        <taxon>Opisthorchiidae</taxon>
        <taxon>Opisthorchis</taxon>
    </lineage>
</organism>
<protein>
    <submittedName>
        <fullName evidence="1">Uncharacterized protein</fullName>
    </submittedName>
</protein>
<dbReference type="RefSeq" id="XP_009171453.1">
    <property type="nucleotide sequence ID" value="XM_009173189.1"/>
</dbReference>
<dbReference type="Proteomes" id="UP000054324">
    <property type="component" value="Unassembled WGS sequence"/>
</dbReference>
<dbReference type="GeneID" id="20321800"/>
<dbReference type="KEGG" id="ovi:T265_07621"/>
<keyword evidence="2" id="KW-1185">Reference proteome</keyword>
<evidence type="ECO:0000313" key="2">
    <source>
        <dbReference type="Proteomes" id="UP000054324"/>
    </source>
</evidence>
<gene>
    <name evidence="1" type="ORF">T265_07621</name>
</gene>